<keyword evidence="4" id="KW-1185">Reference proteome</keyword>
<evidence type="ECO:0008006" key="5">
    <source>
        <dbReference type="Google" id="ProtNLM"/>
    </source>
</evidence>
<dbReference type="Pfam" id="PF19797">
    <property type="entry name" value="DUF6281"/>
    <property type="match status" value="1"/>
</dbReference>
<dbReference type="InterPro" id="IPR046248">
    <property type="entry name" value="DUF6281"/>
</dbReference>
<feature type="signal peptide" evidence="2">
    <location>
        <begin position="1"/>
        <end position="18"/>
    </location>
</feature>
<comment type="caution">
    <text evidence="3">The sequence shown here is derived from an EMBL/GenBank/DDBJ whole genome shotgun (WGS) entry which is preliminary data.</text>
</comment>
<feature type="chain" id="PRO_5039211314" description="Lipoprotein" evidence="2">
    <location>
        <begin position="19"/>
        <end position="140"/>
    </location>
</feature>
<name>A0A7W4ZQ03_9ACTN</name>
<proteinExistence type="predicted"/>
<evidence type="ECO:0000256" key="1">
    <source>
        <dbReference type="SAM" id="MobiDB-lite"/>
    </source>
</evidence>
<organism evidence="3 4">
    <name type="scientific">Streptomyces violarus</name>
    <dbReference type="NCBI Taxonomy" id="67380"/>
    <lineage>
        <taxon>Bacteria</taxon>
        <taxon>Bacillati</taxon>
        <taxon>Actinomycetota</taxon>
        <taxon>Actinomycetes</taxon>
        <taxon>Kitasatosporales</taxon>
        <taxon>Streptomycetaceae</taxon>
        <taxon>Streptomyces</taxon>
    </lineage>
</organism>
<gene>
    <name evidence="3" type="ORF">FHS41_003061</name>
</gene>
<dbReference type="RefSeq" id="WP_184591691.1">
    <property type="nucleotide sequence ID" value="NZ_BMUP01000012.1"/>
</dbReference>
<reference evidence="3 4" key="1">
    <citation type="submission" date="2020-08" db="EMBL/GenBank/DDBJ databases">
        <title>Genomic Encyclopedia of Type Strains, Phase III (KMG-III): the genomes of soil and plant-associated and newly described type strains.</title>
        <authorList>
            <person name="Whitman W."/>
        </authorList>
    </citation>
    <scope>NUCLEOTIDE SEQUENCE [LARGE SCALE GENOMIC DNA]</scope>
    <source>
        <strain evidence="3 4">CECT 3237</strain>
    </source>
</reference>
<evidence type="ECO:0000313" key="4">
    <source>
        <dbReference type="Proteomes" id="UP000572907"/>
    </source>
</evidence>
<evidence type="ECO:0000313" key="3">
    <source>
        <dbReference type="EMBL" id="MBB3076584.1"/>
    </source>
</evidence>
<keyword evidence="2" id="KW-0732">Signal</keyword>
<dbReference type="AlphaFoldDB" id="A0A7W4ZQ03"/>
<dbReference type="Proteomes" id="UP000572907">
    <property type="component" value="Unassembled WGS sequence"/>
</dbReference>
<accession>A0A7W4ZQ03</accession>
<feature type="region of interest" description="Disordered" evidence="1">
    <location>
        <begin position="61"/>
        <end position="91"/>
    </location>
</feature>
<evidence type="ECO:0000256" key="2">
    <source>
        <dbReference type="SAM" id="SignalP"/>
    </source>
</evidence>
<protein>
    <recommendedName>
        <fullName evidence="5">Lipoprotein</fullName>
    </recommendedName>
</protein>
<sequence length="140" mass="14532">MQALLPLAGRGRAWALLAATLAPLSAGCTSMSSSDDGDGARPEASCAYVVEYDSRTYLGRDETDVPLGKSLGGATRAACDDTPGDGDDGEGPALMTAFAVRGVDPRVAIAVAEDTDEYRLVVADTVKELPPELKKVTDRS</sequence>
<dbReference type="EMBL" id="JACHXE010000002">
    <property type="protein sequence ID" value="MBB3076584.1"/>
    <property type="molecule type" value="Genomic_DNA"/>
</dbReference>